<dbReference type="RefSeq" id="WP_015501305.1">
    <property type="nucleotide sequence ID" value="NC_020911.1"/>
</dbReference>
<dbReference type="Gene3D" id="1.25.40.10">
    <property type="entry name" value="Tetratricopeptide repeat domain"/>
    <property type="match status" value="1"/>
</dbReference>
<keyword evidence="2" id="KW-1185">Reference proteome</keyword>
<dbReference type="STRING" id="391626.OAN307_c39360"/>
<name>M9RHQ7_9RHOB</name>
<dbReference type="eggNOG" id="COG0457">
    <property type="taxonomic scope" value="Bacteria"/>
</dbReference>
<dbReference type="EMBL" id="CP003740">
    <property type="protein sequence ID" value="AGI69365.1"/>
    <property type="molecule type" value="Genomic_DNA"/>
</dbReference>
<dbReference type="SUPFAM" id="SSF48452">
    <property type="entry name" value="TPR-like"/>
    <property type="match status" value="1"/>
</dbReference>
<sequence>MKVARNAFEGALKNTNKVKDPLNWSALQDGLGLTLREMGERASDPALLQDAVTAHRAALAMDISAKSVNLLGFWNNLGTALQKLGEVTRSADTLKEAEEALTTARDLEDKAADPLDWEITKNNLALAQRWRGAVAGDLAKLDQARAGFAACEALGFKDKAAFRWARLQWNIADLALARFRLDPDAAHLTEARDHLTTARALFVDGSDYQTQLCDDLLAEVDAAQAG</sequence>
<accession>M9RHQ7</accession>
<organism evidence="1 2">
    <name type="scientific">Octadecabacter antarcticus 307</name>
    <dbReference type="NCBI Taxonomy" id="391626"/>
    <lineage>
        <taxon>Bacteria</taxon>
        <taxon>Pseudomonadati</taxon>
        <taxon>Pseudomonadota</taxon>
        <taxon>Alphaproteobacteria</taxon>
        <taxon>Rhodobacterales</taxon>
        <taxon>Roseobacteraceae</taxon>
        <taxon>Octadecabacter</taxon>
    </lineage>
</organism>
<reference evidence="1 2" key="1">
    <citation type="journal article" date="2013" name="PLoS ONE">
        <title>Poles Apart: Arctic and Antarctic Octadecabacter strains Share High Genome Plasticity and a New Type of Xanthorhodopsin.</title>
        <authorList>
            <person name="Vollmers J."/>
            <person name="Voget S."/>
            <person name="Dietrich S."/>
            <person name="Gollnow K."/>
            <person name="Smits M."/>
            <person name="Meyer K."/>
            <person name="Brinkhoff T."/>
            <person name="Simon M."/>
            <person name="Daniel R."/>
        </authorList>
    </citation>
    <scope>NUCLEOTIDE SEQUENCE [LARGE SCALE GENOMIC DNA]</scope>
    <source>
        <strain evidence="1 2">307</strain>
    </source>
</reference>
<dbReference type="Proteomes" id="UP000005307">
    <property type="component" value="Chromosome"/>
</dbReference>
<proteinExistence type="predicted"/>
<protein>
    <submittedName>
        <fullName evidence="1">Uncharacterized protein</fullName>
    </submittedName>
</protein>
<gene>
    <name evidence="1" type="ORF">OAN307_c39360</name>
</gene>
<evidence type="ECO:0000313" key="1">
    <source>
        <dbReference type="EMBL" id="AGI69365.1"/>
    </source>
</evidence>
<dbReference type="InterPro" id="IPR011990">
    <property type="entry name" value="TPR-like_helical_dom_sf"/>
</dbReference>
<dbReference type="HOGENOM" id="CLU_1223731_0_0_5"/>
<evidence type="ECO:0000313" key="2">
    <source>
        <dbReference type="Proteomes" id="UP000005307"/>
    </source>
</evidence>
<dbReference type="OrthoDB" id="433986at2"/>
<dbReference type="KEGG" id="oat:OAN307_c39360"/>
<dbReference type="AlphaFoldDB" id="M9RHQ7"/>